<dbReference type="PANTHER" id="PTHR43510">
    <property type="entry name" value="AMINOTRANSFERASE FUNCTION, HYPOTHETICAL (EUROFUNG)"/>
    <property type="match status" value="1"/>
</dbReference>
<keyword evidence="2 3" id="KW-0663">Pyridoxal phosphate</keyword>
<dbReference type="NCBIfam" id="TIGR03947">
    <property type="entry name" value="viomycin_VioD"/>
    <property type="match status" value="1"/>
</dbReference>
<reference evidence="5" key="1">
    <citation type="submission" date="2024-07" db="EMBL/GenBank/DDBJ databases">
        <title>Complete genome sequences of cellulolytic bacteria, Kitasatospora sp. CMC57 and Streptomyces sp. CMC78, isolated from Japanese agricultural soil.</title>
        <authorList>
            <person name="Hashimoto T."/>
            <person name="Ito M."/>
            <person name="Iwamoto M."/>
            <person name="Fukahori D."/>
            <person name="Shoda T."/>
            <person name="Sakoda M."/>
            <person name="Morohoshi T."/>
            <person name="Mitsuboshi M."/>
            <person name="Nishizawa T."/>
        </authorList>
    </citation>
    <scope>NUCLEOTIDE SEQUENCE</scope>
    <source>
        <strain evidence="5">CMC78</strain>
    </source>
</reference>
<dbReference type="AlphaFoldDB" id="A0AB33KP86"/>
<comment type="similarity">
    <text evidence="3">Belongs to the class-II pyridoxal-phosphate-dependent aminotransferase family.</text>
</comment>
<dbReference type="SUPFAM" id="SSF53383">
    <property type="entry name" value="PLP-dependent transferases"/>
    <property type="match status" value="1"/>
</dbReference>
<gene>
    <name evidence="5" type="ORF">SCMC78_67600</name>
</gene>
<dbReference type="PROSITE" id="PS00599">
    <property type="entry name" value="AA_TRANSFER_CLASS_2"/>
    <property type="match status" value="1"/>
</dbReference>
<evidence type="ECO:0000259" key="4">
    <source>
        <dbReference type="Pfam" id="PF00155"/>
    </source>
</evidence>
<dbReference type="KEGG" id="stcm:SCMC78_67600"/>
<dbReference type="InterPro" id="IPR023965">
    <property type="entry name" value="Capreomycidine_synthase"/>
</dbReference>
<dbReference type="InterPro" id="IPR015421">
    <property type="entry name" value="PyrdxlP-dep_Trfase_major"/>
</dbReference>
<keyword evidence="5" id="KW-0032">Aminotransferase</keyword>
<dbReference type="EMBL" id="AP035884">
    <property type="protein sequence ID" value="BFP56953.1"/>
    <property type="molecule type" value="Genomic_DNA"/>
</dbReference>
<dbReference type="PANTHER" id="PTHR43510:SF1">
    <property type="entry name" value="AMINOTRANSFERASE FUNCTION, HYPOTHETICAL (EUROFUNG)"/>
    <property type="match status" value="1"/>
</dbReference>
<dbReference type="InterPro" id="IPR015422">
    <property type="entry name" value="PyrdxlP-dep_Trfase_small"/>
</dbReference>
<evidence type="ECO:0000313" key="5">
    <source>
        <dbReference type="EMBL" id="BFP56953.1"/>
    </source>
</evidence>
<keyword evidence="5" id="KW-0808">Transferase</keyword>
<organism evidence="5">
    <name type="scientific">Streptomyces sp. CMC78</name>
    <dbReference type="NCBI Taxonomy" id="3231512"/>
    <lineage>
        <taxon>Bacteria</taxon>
        <taxon>Bacillati</taxon>
        <taxon>Actinomycetota</taxon>
        <taxon>Actinomycetes</taxon>
        <taxon>Kitasatosporales</taxon>
        <taxon>Streptomycetaceae</taxon>
        <taxon>Streptomyces</taxon>
    </lineage>
</organism>
<dbReference type="Gene3D" id="3.90.1150.10">
    <property type="entry name" value="Aspartate Aminotransferase, domain 1"/>
    <property type="match status" value="1"/>
</dbReference>
<dbReference type="Pfam" id="PF00155">
    <property type="entry name" value="Aminotran_1_2"/>
    <property type="match status" value="1"/>
</dbReference>
<dbReference type="GO" id="GO:0030170">
    <property type="term" value="F:pyridoxal phosphate binding"/>
    <property type="evidence" value="ECO:0007669"/>
    <property type="project" value="InterPro"/>
</dbReference>
<evidence type="ECO:0000256" key="1">
    <source>
        <dbReference type="ARBA" id="ARBA00001933"/>
    </source>
</evidence>
<comment type="cofactor">
    <cofactor evidence="1 3">
        <name>pyridoxal 5'-phosphate</name>
        <dbReference type="ChEBI" id="CHEBI:597326"/>
    </cofactor>
</comment>
<dbReference type="Gene3D" id="3.40.640.10">
    <property type="entry name" value="Type I PLP-dependent aspartate aminotransferase-like (Major domain)"/>
    <property type="match status" value="1"/>
</dbReference>
<sequence length="373" mass="40837">MRVGRAPLEDWMREFYFATTIDLGNSGVQCWPVGEFMRLLDIPQEEVNRLTFDDSETYGSPGLRAALAGRFTGGDVDRVFTTHGSSEAIFLAVSTLLEPGDEIVVVSPGYHSLGSVAASMGCRTVPWRLREEDGFVPDLDALRSLIGGRTRMVAVNFPHNPTGASLTLSQYDEFLDIVAESGAYLLWDGALTELTHGSKPLPEPSLRYERCLSTGTMSKAYGLPGTRVGWCLAAPELLERFLPLRDVLTICLSPLTQFFAQHAIEQADFLVEARLQQARTNLGILEEWTAGHTDLIDWAAPLGGCTVFPRFTGVPDADELCRELGRDSSVLLVPGSCFEHPDRVRLGFGGATGDFRTGLDRIFRTLEKTGASS</sequence>
<dbReference type="GO" id="GO:0008483">
    <property type="term" value="F:transaminase activity"/>
    <property type="evidence" value="ECO:0007669"/>
    <property type="project" value="UniProtKB-KW"/>
</dbReference>
<name>A0AB33KP86_9ACTN</name>
<dbReference type="RefSeq" id="WP_398692970.1">
    <property type="nucleotide sequence ID" value="NZ_AP035884.1"/>
</dbReference>
<proteinExistence type="inferred from homology"/>
<evidence type="ECO:0000256" key="3">
    <source>
        <dbReference type="RuleBase" id="RU003693"/>
    </source>
</evidence>
<feature type="domain" description="Aminotransferase class I/classII large" evidence="4">
    <location>
        <begin position="57"/>
        <end position="362"/>
    </location>
</feature>
<evidence type="ECO:0000256" key="2">
    <source>
        <dbReference type="ARBA" id="ARBA00022898"/>
    </source>
</evidence>
<dbReference type="CDD" id="cd00609">
    <property type="entry name" value="AAT_like"/>
    <property type="match status" value="1"/>
</dbReference>
<dbReference type="InterPro" id="IPR001917">
    <property type="entry name" value="Aminotrans_II_pyridoxalP_BS"/>
</dbReference>
<dbReference type="InterPro" id="IPR015424">
    <property type="entry name" value="PyrdxlP-dep_Trfase"/>
</dbReference>
<dbReference type="InterPro" id="IPR004839">
    <property type="entry name" value="Aminotransferase_I/II_large"/>
</dbReference>
<protein>
    <submittedName>
        <fullName evidence="5">Pyridoxal phosphate-dependent aminotransferase</fullName>
    </submittedName>
</protein>
<accession>A0AB33KP86</accession>